<dbReference type="Proteomes" id="UP001369736">
    <property type="component" value="Unassembled WGS sequence"/>
</dbReference>
<organism evidence="2 3">
    <name type="scientific">Actinomycetospora flava</name>
    <dbReference type="NCBI Taxonomy" id="3129232"/>
    <lineage>
        <taxon>Bacteria</taxon>
        <taxon>Bacillati</taxon>
        <taxon>Actinomycetota</taxon>
        <taxon>Actinomycetes</taxon>
        <taxon>Pseudonocardiales</taxon>
        <taxon>Pseudonocardiaceae</taxon>
        <taxon>Actinomycetospora</taxon>
    </lineage>
</organism>
<feature type="transmembrane region" description="Helical" evidence="1">
    <location>
        <begin position="251"/>
        <end position="272"/>
    </location>
</feature>
<feature type="transmembrane region" description="Helical" evidence="1">
    <location>
        <begin position="278"/>
        <end position="303"/>
    </location>
</feature>
<feature type="transmembrane region" description="Helical" evidence="1">
    <location>
        <begin position="207"/>
        <end position="225"/>
    </location>
</feature>
<feature type="transmembrane region" description="Helical" evidence="1">
    <location>
        <begin position="324"/>
        <end position="346"/>
    </location>
</feature>
<feature type="transmembrane region" description="Helical" evidence="1">
    <location>
        <begin position="358"/>
        <end position="382"/>
    </location>
</feature>
<feature type="transmembrane region" description="Helical" evidence="1">
    <location>
        <begin position="174"/>
        <end position="195"/>
    </location>
</feature>
<keyword evidence="1" id="KW-0472">Membrane</keyword>
<keyword evidence="3" id="KW-1185">Reference proteome</keyword>
<evidence type="ECO:0000313" key="3">
    <source>
        <dbReference type="Proteomes" id="UP001369736"/>
    </source>
</evidence>
<accession>A0ABU8MDW8</accession>
<protein>
    <submittedName>
        <fullName evidence="2">Uncharacterized protein</fullName>
    </submittedName>
</protein>
<gene>
    <name evidence="2" type="ORF">WCD58_30505</name>
</gene>
<name>A0ABU8MDW8_9PSEU</name>
<reference evidence="2 3" key="1">
    <citation type="submission" date="2024-03" db="EMBL/GenBank/DDBJ databases">
        <title>Actinomycetospora sp. OC33-EN07, a novel actinomycete isolated from wild orchid (Aerides multiflora).</title>
        <authorList>
            <person name="Suriyachadkun C."/>
        </authorList>
    </citation>
    <scope>NUCLEOTIDE SEQUENCE [LARGE SCALE GENOMIC DNA]</scope>
    <source>
        <strain evidence="2 3">OC33-EN07</strain>
    </source>
</reference>
<keyword evidence="1" id="KW-1133">Transmembrane helix</keyword>
<proteinExistence type="predicted"/>
<dbReference type="RefSeq" id="WP_337706898.1">
    <property type="nucleotide sequence ID" value="NZ_JBBEGM010000019.1"/>
</dbReference>
<evidence type="ECO:0000256" key="1">
    <source>
        <dbReference type="SAM" id="Phobius"/>
    </source>
</evidence>
<keyword evidence="1" id="KW-0812">Transmembrane</keyword>
<dbReference type="EMBL" id="JBBEGM010000019">
    <property type="protein sequence ID" value="MEJ2865524.1"/>
    <property type="molecule type" value="Genomic_DNA"/>
</dbReference>
<comment type="caution">
    <text evidence="2">The sequence shown here is derived from an EMBL/GenBank/DDBJ whole genome shotgun (WGS) entry which is preliminary data.</text>
</comment>
<evidence type="ECO:0000313" key="2">
    <source>
        <dbReference type="EMBL" id="MEJ2865524.1"/>
    </source>
</evidence>
<sequence length="412" mass="44664">MSAVDDLAELVERAGAAEREALASKWKERADVDALRRHVRRVLDDQRTAERREPLGAGSDERRLRVRSALLAEDHAEDGPPPPEAVTYADAARSEADAAAAVSVARLALIEAHLAVLDARLARIDAGEAEPGAAAVDGHAVLAGRTAVGRHGPALAHGLRGEIGYMLTRRPRTLLKSLAISLALGLLYLGVIRLFQWDRMAQYLPYLGLWAVSVVMGGAVCLNAMSFDGERVRAALESGARLWHLLITKNLALICLVAPIGFVISALLSWRAGSWEAFLRACALMISFIVLWLGVGNIASVIVPIRDEPIWHRRKDGTLKQFAIVFAVSYVLGYVVNLMLIVRVFAAEQWAARSGVTVLPAIFVVLSSVTMWVLLTIVAVALSQQPKVRRALMKELVDTSTPPATPPLERAT</sequence>